<dbReference type="AlphaFoldDB" id="A0AAV5HL97"/>
<reference evidence="1 2" key="1">
    <citation type="journal article" date="2021" name="Commun. Biol.">
        <title>The genome of Shorea leprosula (Dipterocarpaceae) highlights the ecological relevance of drought in aseasonal tropical rainforests.</title>
        <authorList>
            <person name="Ng K.K.S."/>
            <person name="Kobayashi M.J."/>
            <person name="Fawcett J.A."/>
            <person name="Hatakeyama M."/>
            <person name="Paape T."/>
            <person name="Ng C.H."/>
            <person name="Ang C.C."/>
            <person name="Tnah L.H."/>
            <person name="Lee C.T."/>
            <person name="Nishiyama T."/>
            <person name="Sese J."/>
            <person name="O'Brien M.J."/>
            <person name="Copetti D."/>
            <person name="Mohd Noor M.I."/>
            <person name="Ong R.C."/>
            <person name="Putra M."/>
            <person name="Sireger I.Z."/>
            <person name="Indrioko S."/>
            <person name="Kosugi Y."/>
            <person name="Izuno A."/>
            <person name="Isagi Y."/>
            <person name="Lee S.L."/>
            <person name="Shimizu K.K."/>
        </authorList>
    </citation>
    <scope>NUCLEOTIDE SEQUENCE [LARGE SCALE GENOMIC DNA]</scope>
    <source>
        <strain evidence="1">214</strain>
    </source>
</reference>
<accession>A0AAV5HL97</accession>
<evidence type="ECO:0000313" key="1">
    <source>
        <dbReference type="EMBL" id="GKU86533.1"/>
    </source>
</evidence>
<comment type="caution">
    <text evidence="1">The sequence shown here is derived from an EMBL/GenBank/DDBJ whole genome shotgun (WGS) entry which is preliminary data.</text>
</comment>
<dbReference type="EMBL" id="BPVZ01000001">
    <property type="protein sequence ID" value="GKU86533.1"/>
    <property type="molecule type" value="Genomic_DNA"/>
</dbReference>
<name>A0AAV5HL97_9ROSI</name>
<sequence length="66" mass="7307">MLKQLESRLFQLQSLLHIDLNPGQNYGQASQKTSLLIKEILSEGSSTYFGLVQSCESMSAVFGGFH</sequence>
<gene>
    <name evidence="1" type="ORF">SLEP1_g1045</name>
</gene>
<keyword evidence="2" id="KW-1185">Reference proteome</keyword>
<organism evidence="1 2">
    <name type="scientific">Rubroshorea leprosula</name>
    <dbReference type="NCBI Taxonomy" id="152421"/>
    <lineage>
        <taxon>Eukaryota</taxon>
        <taxon>Viridiplantae</taxon>
        <taxon>Streptophyta</taxon>
        <taxon>Embryophyta</taxon>
        <taxon>Tracheophyta</taxon>
        <taxon>Spermatophyta</taxon>
        <taxon>Magnoliopsida</taxon>
        <taxon>eudicotyledons</taxon>
        <taxon>Gunneridae</taxon>
        <taxon>Pentapetalae</taxon>
        <taxon>rosids</taxon>
        <taxon>malvids</taxon>
        <taxon>Malvales</taxon>
        <taxon>Dipterocarpaceae</taxon>
        <taxon>Rubroshorea</taxon>
    </lineage>
</organism>
<evidence type="ECO:0000313" key="2">
    <source>
        <dbReference type="Proteomes" id="UP001054252"/>
    </source>
</evidence>
<proteinExistence type="predicted"/>
<protein>
    <submittedName>
        <fullName evidence="1">Uncharacterized protein</fullName>
    </submittedName>
</protein>
<dbReference type="Proteomes" id="UP001054252">
    <property type="component" value="Unassembled WGS sequence"/>
</dbReference>